<protein>
    <submittedName>
        <fullName evidence="2">Uncharacterized protein</fullName>
    </submittedName>
</protein>
<organism evidence="2 3">
    <name type="scientific">Ideonella margarita</name>
    <dbReference type="NCBI Taxonomy" id="2984191"/>
    <lineage>
        <taxon>Bacteria</taxon>
        <taxon>Pseudomonadati</taxon>
        <taxon>Pseudomonadota</taxon>
        <taxon>Betaproteobacteria</taxon>
        <taxon>Burkholderiales</taxon>
        <taxon>Sphaerotilaceae</taxon>
        <taxon>Ideonella</taxon>
    </lineage>
</organism>
<keyword evidence="1" id="KW-0732">Signal</keyword>
<comment type="caution">
    <text evidence="2">The sequence shown here is derived from an EMBL/GenBank/DDBJ whole genome shotgun (WGS) entry which is preliminary data.</text>
</comment>
<feature type="signal peptide" evidence="1">
    <location>
        <begin position="1"/>
        <end position="23"/>
    </location>
</feature>
<gene>
    <name evidence="2" type="ORF">AACH00_14085</name>
</gene>
<name>A0ABU9C6H2_9BURK</name>
<accession>A0ABU9C6H2</accession>
<proteinExistence type="predicted"/>
<evidence type="ECO:0000256" key="1">
    <source>
        <dbReference type="SAM" id="SignalP"/>
    </source>
</evidence>
<dbReference type="RefSeq" id="WP_341399795.1">
    <property type="nucleotide sequence ID" value="NZ_JBBUTI010000009.1"/>
</dbReference>
<dbReference type="EMBL" id="JBBUTI010000009">
    <property type="protein sequence ID" value="MEK8047488.1"/>
    <property type="molecule type" value="Genomic_DNA"/>
</dbReference>
<dbReference type="Proteomes" id="UP001379945">
    <property type="component" value="Unassembled WGS sequence"/>
</dbReference>
<evidence type="ECO:0000313" key="2">
    <source>
        <dbReference type="EMBL" id="MEK8047488.1"/>
    </source>
</evidence>
<keyword evidence="3" id="KW-1185">Reference proteome</keyword>
<evidence type="ECO:0000313" key="3">
    <source>
        <dbReference type="Proteomes" id="UP001379945"/>
    </source>
</evidence>
<reference evidence="2 3" key="1">
    <citation type="submission" date="2024-04" db="EMBL/GenBank/DDBJ databases">
        <title>Novel species of the genus Ideonella isolated from streams.</title>
        <authorList>
            <person name="Lu H."/>
        </authorList>
    </citation>
    <scope>NUCLEOTIDE SEQUENCE [LARGE SCALE GENOMIC DNA]</scope>
    <source>
        <strain evidence="2 3">LYT19W</strain>
    </source>
</reference>
<sequence length="155" mass="16333">MLSRYFVAVASLLGGLSLSPAHAALKPLTEAGLRAAHAQADQPVPDVLAALQQLSANNGLGRLFQLAGAVPEVQSGAAFAQEWTRRAGQPLPLALHDGVSSVTRLGFQGAPFDVSLDLSELLLPSAANGANRPHLGWVTLQQVNMSRSVVWVWTH</sequence>
<feature type="chain" id="PRO_5046748866" evidence="1">
    <location>
        <begin position="24"/>
        <end position="155"/>
    </location>
</feature>